<reference evidence="2" key="1">
    <citation type="journal article" date="2023" name="Mol. Phylogenet. Evol.">
        <title>Genome-scale phylogeny and comparative genomics of the fungal order Sordariales.</title>
        <authorList>
            <person name="Hensen N."/>
            <person name="Bonometti L."/>
            <person name="Westerberg I."/>
            <person name="Brannstrom I.O."/>
            <person name="Guillou S."/>
            <person name="Cros-Aarteil S."/>
            <person name="Calhoun S."/>
            <person name="Haridas S."/>
            <person name="Kuo A."/>
            <person name="Mondo S."/>
            <person name="Pangilinan J."/>
            <person name="Riley R."/>
            <person name="LaButti K."/>
            <person name="Andreopoulos B."/>
            <person name="Lipzen A."/>
            <person name="Chen C."/>
            <person name="Yan M."/>
            <person name="Daum C."/>
            <person name="Ng V."/>
            <person name="Clum A."/>
            <person name="Steindorff A."/>
            <person name="Ohm R.A."/>
            <person name="Martin F."/>
            <person name="Silar P."/>
            <person name="Natvig D.O."/>
            <person name="Lalanne C."/>
            <person name="Gautier V."/>
            <person name="Ament-Velasquez S.L."/>
            <person name="Kruys A."/>
            <person name="Hutchinson M.I."/>
            <person name="Powell A.J."/>
            <person name="Barry K."/>
            <person name="Miller A.N."/>
            <person name="Grigoriev I.V."/>
            <person name="Debuchy R."/>
            <person name="Gladieux P."/>
            <person name="Hiltunen Thoren M."/>
            <person name="Johannesson H."/>
        </authorList>
    </citation>
    <scope>NUCLEOTIDE SEQUENCE</scope>
    <source>
        <strain evidence="2">CBS 141.50</strain>
    </source>
</reference>
<feature type="compositionally biased region" description="Basic and acidic residues" evidence="1">
    <location>
        <begin position="117"/>
        <end position="126"/>
    </location>
</feature>
<comment type="caution">
    <text evidence="2">The sequence shown here is derived from an EMBL/GenBank/DDBJ whole genome shotgun (WGS) entry which is preliminary data.</text>
</comment>
<sequence length="140" mass="15255">MLRTTSHSFRLPLRSFRAPAISSFTQQHRPYHLTARCLLPYKDDQDRQSLNPRRSEGTKSASDDEVAEKSDAAFNPRKTSPEAEHESAGKESNGNPLEASGANQELSRPKSSSQQRSGEEGKKEKSGGSGGKKAGKVAPM</sequence>
<dbReference type="Proteomes" id="UP001302676">
    <property type="component" value="Unassembled WGS sequence"/>
</dbReference>
<proteinExistence type="predicted"/>
<feature type="region of interest" description="Disordered" evidence="1">
    <location>
        <begin position="40"/>
        <end position="140"/>
    </location>
</feature>
<feature type="compositionally biased region" description="Basic and acidic residues" evidence="1">
    <location>
        <begin position="79"/>
        <end position="89"/>
    </location>
</feature>
<dbReference type="PANTHER" id="PTHR42090:SF1">
    <property type="match status" value="1"/>
</dbReference>
<keyword evidence="3" id="KW-1185">Reference proteome</keyword>
<evidence type="ECO:0000313" key="3">
    <source>
        <dbReference type="Proteomes" id="UP001302676"/>
    </source>
</evidence>
<dbReference type="AlphaFoldDB" id="A0AAN6ZRN0"/>
<organism evidence="2 3">
    <name type="scientific">Dichotomopilus funicola</name>
    <dbReference type="NCBI Taxonomy" id="1934379"/>
    <lineage>
        <taxon>Eukaryota</taxon>
        <taxon>Fungi</taxon>
        <taxon>Dikarya</taxon>
        <taxon>Ascomycota</taxon>
        <taxon>Pezizomycotina</taxon>
        <taxon>Sordariomycetes</taxon>
        <taxon>Sordariomycetidae</taxon>
        <taxon>Sordariales</taxon>
        <taxon>Chaetomiaceae</taxon>
        <taxon>Dichotomopilus</taxon>
    </lineage>
</organism>
<feature type="compositionally biased region" description="Polar residues" evidence="1">
    <location>
        <begin position="90"/>
        <end position="116"/>
    </location>
</feature>
<accession>A0AAN6ZRN0</accession>
<feature type="compositionally biased region" description="Basic and acidic residues" evidence="1">
    <location>
        <begin position="41"/>
        <end position="57"/>
    </location>
</feature>
<evidence type="ECO:0000256" key="1">
    <source>
        <dbReference type="SAM" id="MobiDB-lite"/>
    </source>
</evidence>
<reference evidence="2" key="2">
    <citation type="submission" date="2023-05" db="EMBL/GenBank/DDBJ databases">
        <authorList>
            <consortium name="Lawrence Berkeley National Laboratory"/>
            <person name="Steindorff A."/>
            <person name="Hensen N."/>
            <person name="Bonometti L."/>
            <person name="Westerberg I."/>
            <person name="Brannstrom I.O."/>
            <person name="Guillou S."/>
            <person name="Cros-Aarteil S."/>
            <person name="Calhoun S."/>
            <person name="Haridas S."/>
            <person name="Kuo A."/>
            <person name="Mondo S."/>
            <person name="Pangilinan J."/>
            <person name="Riley R."/>
            <person name="Labutti K."/>
            <person name="Andreopoulos B."/>
            <person name="Lipzen A."/>
            <person name="Chen C."/>
            <person name="Yanf M."/>
            <person name="Daum C."/>
            <person name="Ng V."/>
            <person name="Clum A."/>
            <person name="Ohm R."/>
            <person name="Martin F."/>
            <person name="Silar P."/>
            <person name="Natvig D."/>
            <person name="Lalanne C."/>
            <person name="Gautier V."/>
            <person name="Ament-Velasquez S.L."/>
            <person name="Kruys A."/>
            <person name="Hutchinson M.I."/>
            <person name="Powell A.J."/>
            <person name="Barry K."/>
            <person name="Miller A.N."/>
            <person name="Grigoriev I.V."/>
            <person name="Debuchy R."/>
            <person name="Gladieux P."/>
            <person name="Thoren M.H."/>
            <person name="Johannesson H."/>
        </authorList>
    </citation>
    <scope>NUCLEOTIDE SEQUENCE</scope>
    <source>
        <strain evidence="2">CBS 141.50</strain>
    </source>
</reference>
<evidence type="ECO:0000313" key="2">
    <source>
        <dbReference type="EMBL" id="KAK4147519.1"/>
    </source>
</evidence>
<dbReference type="PANTHER" id="PTHR42090">
    <property type="match status" value="1"/>
</dbReference>
<gene>
    <name evidence="2" type="ORF">C8A04DRAFT_24773</name>
</gene>
<dbReference type="EMBL" id="MU853556">
    <property type="protein sequence ID" value="KAK4147519.1"/>
    <property type="molecule type" value="Genomic_DNA"/>
</dbReference>
<dbReference type="RefSeq" id="XP_062640890.1">
    <property type="nucleotide sequence ID" value="XM_062779302.1"/>
</dbReference>
<protein>
    <submittedName>
        <fullName evidence="2">Uncharacterized protein</fullName>
    </submittedName>
</protein>
<name>A0AAN6ZRN0_9PEZI</name>
<dbReference type="GeneID" id="87815915"/>